<feature type="transmembrane region" description="Helical" evidence="16">
    <location>
        <begin position="57"/>
        <end position="74"/>
    </location>
</feature>
<comment type="function">
    <text evidence="1">Removes C-terminal D-alanyl residues from sugar-peptide cell wall precursors.</text>
</comment>
<dbReference type="InterPro" id="IPR012338">
    <property type="entry name" value="Beta-lactam/transpept-like"/>
</dbReference>
<comment type="pathway">
    <text evidence="2">Cell wall biogenesis; peptidoglycan biosynthesis.</text>
</comment>
<feature type="active site" evidence="13">
    <location>
        <position position="180"/>
    </location>
</feature>
<reference evidence="18 19" key="1">
    <citation type="submission" date="2015-01" db="EMBL/GenBank/DDBJ databases">
        <title>Genome sequence of bacillus megaterium Q3.</title>
        <authorList>
            <person name="Wang Y."/>
            <person name="Luo K."/>
            <person name="Bai L."/>
            <person name="Luo F."/>
        </authorList>
    </citation>
    <scope>NUCLEOTIDE SEQUENCE [LARGE SCALE GENOMIC DNA]</scope>
    <source>
        <strain evidence="18 19">Q3</strain>
    </source>
</reference>
<dbReference type="AlphaFoldDB" id="A0A830YWQ6"/>
<dbReference type="PANTHER" id="PTHR21581:SF11">
    <property type="entry name" value="D-ALANYL-D-ALANINE CARBOXYPEPTIDASE DACA"/>
    <property type="match status" value="1"/>
</dbReference>
<evidence type="ECO:0000256" key="8">
    <source>
        <dbReference type="ARBA" id="ARBA00022801"/>
    </source>
</evidence>
<dbReference type="GO" id="GO:0009002">
    <property type="term" value="F:serine-type D-Ala-D-Ala carboxypeptidase activity"/>
    <property type="evidence" value="ECO:0007669"/>
    <property type="project" value="UniProtKB-EC"/>
</dbReference>
<feature type="active site" description="Proton acceptor" evidence="13">
    <location>
        <position position="119"/>
    </location>
</feature>
<evidence type="ECO:0000256" key="7">
    <source>
        <dbReference type="ARBA" id="ARBA00022729"/>
    </source>
</evidence>
<dbReference type="GO" id="GO:0008360">
    <property type="term" value="P:regulation of cell shape"/>
    <property type="evidence" value="ECO:0007669"/>
    <property type="project" value="UniProtKB-KW"/>
</dbReference>
<dbReference type="InterPro" id="IPR037167">
    <property type="entry name" value="Peptidase_S11_C_sf"/>
</dbReference>
<evidence type="ECO:0000259" key="17">
    <source>
        <dbReference type="SMART" id="SM00936"/>
    </source>
</evidence>
<name>A0A830YWQ6_PRIMG</name>
<feature type="binding site" evidence="14">
    <location>
        <position position="305"/>
    </location>
    <ligand>
        <name>substrate</name>
    </ligand>
</feature>
<gene>
    <name evidence="18" type="primary">dacA</name>
    <name evidence="18" type="ORF">AS52_05343</name>
</gene>
<feature type="active site" description="Acyl-ester intermediate" evidence="13">
    <location>
        <position position="116"/>
    </location>
</feature>
<evidence type="ECO:0000256" key="11">
    <source>
        <dbReference type="ARBA" id="ARBA00023316"/>
    </source>
</evidence>
<dbReference type="SUPFAM" id="SSF56601">
    <property type="entry name" value="beta-lactamase/transpeptidase-like"/>
    <property type="match status" value="1"/>
</dbReference>
<accession>A0A830YWQ6</accession>
<protein>
    <recommendedName>
        <fullName evidence="4">serine-type D-Ala-D-Ala carboxypeptidase</fullName>
        <ecNumber evidence="4">3.4.16.4</ecNumber>
    </recommendedName>
</protein>
<dbReference type="EC" id="3.4.16.4" evidence="4"/>
<keyword evidence="9" id="KW-0133">Cell shape</keyword>
<dbReference type="EMBL" id="CP010586">
    <property type="protein sequence ID" value="AKP80262.1"/>
    <property type="molecule type" value="Genomic_DNA"/>
</dbReference>
<dbReference type="SMART" id="SM00936">
    <property type="entry name" value="PBP5_C"/>
    <property type="match status" value="1"/>
</dbReference>
<dbReference type="UniPathway" id="UPA00219"/>
<dbReference type="Pfam" id="PF07943">
    <property type="entry name" value="PBP5_C"/>
    <property type="match status" value="1"/>
</dbReference>
<keyword evidence="8 18" id="KW-0378">Hydrolase</keyword>
<comment type="catalytic activity">
    <reaction evidence="12">
        <text>Preferential cleavage: (Ac)2-L-Lys-D-Ala-|-D-Ala. Also transpeptidation of peptidyl-alanyl moieties that are N-acyl substituents of D-alanine.</text>
        <dbReference type="EC" id="3.4.16.4"/>
    </reaction>
</comment>
<dbReference type="GO" id="GO:0009252">
    <property type="term" value="P:peptidoglycan biosynthetic process"/>
    <property type="evidence" value="ECO:0007669"/>
    <property type="project" value="UniProtKB-UniPathway"/>
</dbReference>
<evidence type="ECO:0000256" key="16">
    <source>
        <dbReference type="SAM" id="Phobius"/>
    </source>
</evidence>
<dbReference type="Gene3D" id="2.60.410.10">
    <property type="entry name" value="D-Ala-D-Ala carboxypeptidase, C-terminal domain"/>
    <property type="match status" value="1"/>
</dbReference>
<keyword evidence="11" id="KW-0961">Cell wall biogenesis/degradation</keyword>
<dbReference type="SUPFAM" id="SSF69189">
    <property type="entry name" value="Penicillin-binding protein associated domain"/>
    <property type="match status" value="1"/>
</dbReference>
<evidence type="ECO:0000256" key="13">
    <source>
        <dbReference type="PIRSR" id="PIRSR618044-1"/>
    </source>
</evidence>
<evidence type="ECO:0000256" key="12">
    <source>
        <dbReference type="ARBA" id="ARBA00034000"/>
    </source>
</evidence>
<dbReference type="InterPro" id="IPR012907">
    <property type="entry name" value="Peptidase_S11_C"/>
</dbReference>
<evidence type="ECO:0000256" key="10">
    <source>
        <dbReference type="ARBA" id="ARBA00022984"/>
    </source>
</evidence>
<evidence type="ECO:0000256" key="15">
    <source>
        <dbReference type="RuleBase" id="RU004016"/>
    </source>
</evidence>
<dbReference type="Gene3D" id="3.40.710.10">
    <property type="entry name" value="DD-peptidase/beta-lactamase superfamily"/>
    <property type="match status" value="1"/>
</dbReference>
<evidence type="ECO:0000256" key="1">
    <source>
        <dbReference type="ARBA" id="ARBA00003217"/>
    </source>
</evidence>
<evidence type="ECO:0000256" key="6">
    <source>
        <dbReference type="ARBA" id="ARBA00022670"/>
    </source>
</evidence>
<evidence type="ECO:0000256" key="4">
    <source>
        <dbReference type="ARBA" id="ARBA00012448"/>
    </source>
</evidence>
<keyword evidence="16" id="KW-1133">Transmembrane helix</keyword>
<keyword evidence="10" id="KW-0573">Peptidoglycan synthesis</keyword>
<evidence type="ECO:0000313" key="18">
    <source>
        <dbReference type="EMBL" id="AKP80262.1"/>
    </source>
</evidence>
<feature type="domain" description="Peptidase S11 D-Ala-D-Ala carboxypeptidase A C-terminal" evidence="17">
    <location>
        <begin position="360"/>
        <end position="469"/>
    </location>
</feature>
<comment type="similarity">
    <text evidence="3 15">Belongs to the peptidase S11 family.</text>
</comment>
<keyword evidence="6" id="KW-0645">Protease</keyword>
<evidence type="ECO:0000256" key="9">
    <source>
        <dbReference type="ARBA" id="ARBA00022960"/>
    </source>
</evidence>
<dbReference type="GO" id="GO:0071555">
    <property type="term" value="P:cell wall organization"/>
    <property type="evidence" value="ECO:0007669"/>
    <property type="project" value="UniProtKB-KW"/>
</dbReference>
<proteinExistence type="inferred from homology"/>
<dbReference type="PANTHER" id="PTHR21581">
    <property type="entry name" value="D-ALANYL-D-ALANINE CARBOXYPEPTIDASE"/>
    <property type="match status" value="1"/>
</dbReference>
<dbReference type="GO" id="GO:0006508">
    <property type="term" value="P:proteolysis"/>
    <property type="evidence" value="ECO:0007669"/>
    <property type="project" value="UniProtKB-KW"/>
</dbReference>
<keyword evidence="16" id="KW-0472">Membrane</keyword>
<sequence length="499" mass="54742">MCKKHVSLIGKRVFYVINHECNSTSLSIFLNFSMIKLHLCEFTFGGYRVRNAVQKQLICVIAVMLMASVFFVSTQASAASKTDDIGVEADAAILVEASTGKVLYGKNTDALLGIASMTKMMTEYLVLESIKDKKLSWDQRVPVSKYAAKISQDYGLSNVPLIENQKYTVKELYDAMAIYSANGAAIALAEAVSGSEEGFIKLMNETAKKLNMGESKFVNSTGLSNSLLKGMYPKGTKEEDENLLSARAVATLAYHLIHDYPESLEVAKTPSKMFRQGQQGETKMNNWNKMLPGFSAAYSGVDGLKTGHTDFAGQCFTGTAERNGVRYITVVMNAKENGKSTEAARFSQTKKILDYAFSHFQLKEVVPANGEIKGHETIDVAKGKSKEASVSPKNSVKIITEKGQKDHTKINFKLNDKVMNDQKVVAPIKKGETVAYVSATNSNLKDLGYVGGQTTDSMTPVVTNESVEKAGWFSLAIRSIGNFFSDIWMNAADTVNNWF</sequence>
<dbReference type="InterPro" id="IPR001967">
    <property type="entry name" value="Peptidase_S11_N"/>
</dbReference>
<keyword evidence="7" id="KW-0732">Signal</keyword>
<dbReference type="InterPro" id="IPR015956">
    <property type="entry name" value="Peniciliin-bd_prot_C_sf"/>
</dbReference>
<organism evidence="18 19">
    <name type="scientific">Priestia megaterium Q3</name>
    <dbReference type="NCBI Taxonomy" id="1452722"/>
    <lineage>
        <taxon>Bacteria</taxon>
        <taxon>Bacillati</taxon>
        <taxon>Bacillota</taxon>
        <taxon>Bacilli</taxon>
        <taxon>Bacillales</taxon>
        <taxon>Bacillaceae</taxon>
        <taxon>Priestia</taxon>
    </lineage>
</organism>
<evidence type="ECO:0000256" key="2">
    <source>
        <dbReference type="ARBA" id="ARBA00004752"/>
    </source>
</evidence>
<evidence type="ECO:0000256" key="3">
    <source>
        <dbReference type="ARBA" id="ARBA00007164"/>
    </source>
</evidence>
<evidence type="ECO:0000256" key="5">
    <source>
        <dbReference type="ARBA" id="ARBA00022645"/>
    </source>
</evidence>
<keyword evidence="5 18" id="KW-0121">Carboxypeptidase</keyword>
<keyword evidence="16" id="KW-0812">Transmembrane</keyword>
<evidence type="ECO:0000313" key="19">
    <source>
        <dbReference type="Proteomes" id="UP000036410"/>
    </source>
</evidence>
<dbReference type="PRINTS" id="PR00725">
    <property type="entry name" value="DADACBPTASE1"/>
</dbReference>
<evidence type="ECO:0000256" key="14">
    <source>
        <dbReference type="PIRSR" id="PIRSR618044-2"/>
    </source>
</evidence>
<dbReference type="Pfam" id="PF00768">
    <property type="entry name" value="Peptidase_S11"/>
    <property type="match status" value="1"/>
</dbReference>
<dbReference type="Proteomes" id="UP000036410">
    <property type="component" value="Chromosome"/>
</dbReference>
<dbReference type="InterPro" id="IPR018044">
    <property type="entry name" value="Peptidase_S11"/>
</dbReference>